<dbReference type="InterPro" id="IPR036028">
    <property type="entry name" value="SH3-like_dom_sf"/>
</dbReference>
<dbReference type="AlphaFoldDB" id="A0A0L8GAR6"/>
<dbReference type="InterPro" id="IPR001452">
    <property type="entry name" value="SH3_domain"/>
</dbReference>
<dbReference type="Pfam" id="PF00018">
    <property type="entry name" value="SH3_1"/>
    <property type="match status" value="2"/>
</dbReference>
<accession>A0A0L8GAR6</accession>
<dbReference type="PROSITE" id="PS50002">
    <property type="entry name" value="SH3"/>
    <property type="match status" value="2"/>
</dbReference>
<name>A0A0L8GAR6_OCTBM</name>
<dbReference type="OrthoDB" id="9991832at2759"/>
<dbReference type="SMART" id="SM00326">
    <property type="entry name" value="SH3"/>
    <property type="match status" value="2"/>
</dbReference>
<dbReference type="EMBL" id="KQ422894">
    <property type="protein sequence ID" value="KOF74018.1"/>
    <property type="molecule type" value="Genomic_DNA"/>
</dbReference>
<dbReference type="STRING" id="37653.A0A0L8GAR6"/>
<dbReference type="PANTHER" id="PTHR14167">
    <property type="entry name" value="SH3 DOMAIN-CONTAINING"/>
    <property type="match status" value="1"/>
</dbReference>
<evidence type="ECO:0000259" key="6">
    <source>
        <dbReference type="PROSITE" id="PS50002"/>
    </source>
</evidence>
<reference evidence="7" key="1">
    <citation type="submission" date="2015-07" db="EMBL/GenBank/DDBJ databases">
        <title>MeaNS - Measles Nucleotide Surveillance Program.</title>
        <authorList>
            <person name="Tran T."/>
            <person name="Druce J."/>
        </authorList>
    </citation>
    <scope>NUCLEOTIDE SEQUENCE</scope>
    <source>
        <strain evidence="7">UCB-OBI-ISO-001</strain>
        <tissue evidence="7">Gonad</tissue>
    </source>
</reference>
<organism evidence="7">
    <name type="scientific">Octopus bimaculoides</name>
    <name type="common">California two-spotted octopus</name>
    <dbReference type="NCBI Taxonomy" id="37653"/>
    <lineage>
        <taxon>Eukaryota</taxon>
        <taxon>Metazoa</taxon>
        <taxon>Spiralia</taxon>
        <taxon>Lophotrochozoa</taxon>
        <taxon>Mollusca</taxon>
        <taxon>Cephalopoda</taxon>
        <taxon>Coleoidea</taxon>
        <taxon>Octopodiformes</taxon>
        <taxon>Octopoda</taxon>
        <taxon>Incirrata</taxon>
        <taxon>Octopodidae</taxon>
        <taxon>Octopus</taxon>
    </lineage>
</organism>
<evidence type="ECO:0000256" key="5">
    <source>
        <dbReference type="PROSITE-ProRule" id="PRU00192"/>
    </source>
</evidence>
<sequence length="214" mass="24256">MAFLCPAKLKKSKKKKEFDQYPLRRNLTGSASLDTLTQVGLAKKDGLDPEARLIVIQDFVACVDDEVSVKKGDIVYSLYRDNDWLYILCDNGKEGFVPISYTTQAIRKQQRTVENDIKQNTLEKDSHNNSGESYISYQEASIFQKRDCGKFLVVYNFDAVNDNDITVESGDIITVLNVDDPNWFWIIKNCKQEGFIPASYLVPIIHTDPTGKGV</sequence>
<dbReference type="OMA" id="CGTELMS"/>
<proteinExistence type="predicted"/>
<protein>
    <recommendedName>
        <fullName evidence="6">SH3 domain-containing protein</fullName>
    </recommendedName>
</protein>
<evidence type="ECO:0000256" key="2">
    <source>
        <dbReference type="ARBA" id="ARBA00022443"/>
    </source>
</evidence>
<dbReference type="PANTHER" id="PTHR14167:SF81">
    <property type="entry name" value="ENDOPHILIN-A"/>
    <property type="match status" value="1"/>
</dbReference>
<dbReference type="InterPro" id="IPR050384">
    <property type="entry name" value="Endophilin_SH3RF"/>
</dbReference>
<dbReference type="KEGG" id="obi:106878097"/>
<comment type="subcellular location">
    <subcellularLocation>
        <location evidence="1">Membrane</location>
        <topology evidence="1">Peripheral membrane protein</topology>
    </subcellularLocation>
</comment>
<gene>
    <name evidence="7" type="ORF">OCBIM_22036894mg</name>
</gene>
<evidence type="ECO:0000256" key="3">
    <source>
        <dbReference type="ARBA" id="ARBA00023054"/>
    </source>
</evidence>
<dbReference type="PRINTS" id="PR00452">
    <property type="entry name" value="SH3DOMAIN"/>
</dbReference>
<dbReference type="Gene3D" id="2.30.30.40">
    <property type="entry name" value="SH3 Domains"/>
    <property type="match status" value="2"/>
</dbReference>
<keyword evidence="3" id="KW-0175">Coiled coil</keyword>
<feature type="domain" description="SH3" evidence="6">
    <location>
        <begin position="146"/>
        <end position="206"/>
    </location>
</feature>
<evidence type="ECO:0000256" key="1">
    <source>
        <dbReference type="ARBA" id="ARBA00004170"/>
    </source>
</evidence>
<keyword evidence="4" id="KW-0472">Membrane</keyword>
<evidence type="ECO:0000256" key="4">
    <source>
        <dbReference type="ARBA" id="ARBA00023136"/>
    </source>
</evidence>
<evidence type="ECO:0000313" key="7">
    <source>
        <dbReference type="EMBL" id="KOF74018.1"/>
    </source>
</evidence>
<feature type="domain" description="SH3" evidence="6">
    <location>
        <begin position="48"/>
        <end position="107"/>
    </location>
</feature>
<dbReference type="CDD" id="cd00174">
    <property type="entry name" value="SH3"/>
    <property type="match status" value="2"/>
</dbReference>
<dbReference type="SUPFAM" id="SSF50044">
    <property type="entry name" value="SH3-domain"/>
    <property type="match status" value="2"/>
</dbReference>
<keyword evidence="2 5" id="KW-0728">SH3 domain</keyword>